<name>A0ABY6N898_RALSL</name>
<dbReference type="InterPro" id="IPR009061">
    <property type="entry name" value="DNA-bd_dom_put_sf"/>
</dbReference>
<sequence length="127" mass="14691">MEFEVEQLPQASHAAGIDAGHPPPLPGTEAYDALPQFPKRSPLPFRRTIRRQELRQIVPLSETTIYEMERRGEFPRRFNLTPRCVVWDLAEVEAWIEERKQAPRLGLSKPDVHLRKTRPVRPGSSEE</sequence>
<feature type="region of interest" description="Disordered" evidence="1">
    <location>
        <begin position="106"/>
        <end position="127"/>
    </location>
</feature>
<proteinExistence type="predicted"/>
<dbReference type="EMBL" id="CP085043">
    <property type="protein sequence ID" value="UZF13495.1"/>
    <property type="molecule type" value="Genomic_DNA"/>
</dbReference>
<dbReference type="PANTHER" id="PTHR36154:SF1">
    <property type="entry name" value="DNA-BINDING TRANSCRIPTIONAL ACTIVATOR ALPA"/>
    <property type="match status" value="1"/>
</dbReference>
<dbReference type="SUPFAM" id="SSF46955">
    <property type="entry name" value="Putative DNA-binding domain"/>
    <property type="match status" value="1"/>
</dbReference>
<dbReference type="InterPro" id="IPR010260">
    <property type="entry name" value="AlpA"/>
</dbReference>
<gene>
    <name evidence="2" type="ORF">LH706_10465</name>
</gene>
<accession>A0ABY6N898</accession>
<dbReference type="PANTHER" id="PTHR36154">
    <property type="entry name" value="DNA-BINDING TRANSCRIPTIONAL ACTIVATOR ALPA"/>
    <property type="match status" value="1"/>
</dbReference>
<organism evidence="2">
    <name type="scientific">Ralstonia solanacearum</name>
    <name type="common">Pseudomonas solanacearum</name>
    <dbReference type="NCBI Taxonomy" id="305"/>
    <lineage>
        <taxon>Bacteria</taxon>
        <taxon>Pseudomonadati</taxon>
        <taxon>Pseudomonadota</taxon>
        <taxon>Betaproteobacteria</taxon>
        <taxon>Burkholderiales</taxon>
        <taxon>Burkholderiaceae</taxon>
        <taxon>Ralstonia</taxon>
        <taxon>Ralstonia solanacearum species complex</taxon>
    </lineage>
</organism>
<evidence type="ECO:0000256" key="1">
    <source>
        <dbReference type="SAM" id="MobiDB-lite"/>
    </source>
</evidence>
<evidence type="ECO:0000313" key="2">
    <source>
        <dbReference type="EMBL" id="UZF13495.1"/>
    </source>
</evidence>
<dbReference type="InterPro" id="IPR052931">
    <property type="entry name" value="Prophage_regulatory_activator"/>
</dbReference>
<dbReference type="Gene3D" id="1.10.238.160">
    <property type="match status" value="1"/>
</dbReference>
<feature type="region of interest" description="Disordered" evidence="1">
    <location>
        <begin position="1"/>
        <end position="30"/>
    </location>
</feature>
<protein>
    <submittedName>
        <fullName evidence="2">AlpA family transcriptional regulator</fullName>
    </submittedName>
</protein>
<dbReference type="Pfam" id="PF05930">
    <property type="entry name" value="Phage_AlpA"/>
    <property type="match status" value="1"/>
</dbReference>
<reference evidence="2" key="1">
    <citation type="submission" date="2021-10" db="EMBL/GenBank/DDBJ databases">
        <title>Complete genome sequences of five Ralstonia solancearum strains isolated from sunflower.</title>
        <authorList>
            <person name="She X."/>
            <person name="He Z."/>
        </authorList>
    </citation>
    <scope>NUCLEOTIDE SEQUENCE</scope>
    <source>
        <strain evidence="2">RS638</strain>
    </source>
</reference>